<dbReference type="Gene3D" id="2.60.120.10">
    <property type="entry name" value="Jelly Rolls"/>
    <property type="match status" value="1"/>
</dbReference>
<dbReference type="CDD" id="cd20292">
    <property type="entry name" value="cupin_QdtA-like"/>
    <property type="match status" value="1"/>
</dbReference>
<dbReference type="InterPro" id="IPR008894">
    <property type="entry name" value="QdtA_cupin_dom"/>
</dbReference>
<reference evidence="2" key="1">
    <citation type="submission" date="2020-03" db="EMBL/GenBank/DDBJ databases">
        <title>The deep terrestrial virosphere.</title>
        <authorList>
            <person name="Holmfeldt K."/>
            <person name="Nilsson E."/>
            <person name="Simone D."/>
            <person name="Lopez-Fernandez M."/>
            <person name="Wu X."/>
            <person name="de Brujin I."/>
            <person name="Lundin D."/>
            <person name="Andersson A."/>
            <person name="Bertilsson S."/>
            <person name="Dopson M."/>
        </authorList>
    </citation>
    <scope>NUCLEOTIDE SEQUENCE</scope>
    <source>
        <strain evidence="2">TM448B00717</strain>
    </source>
</reference>
<evidence type="ECO:0000259" key="1">
    <source>
        <dbReference type="Pfam" id="PF05523"/>
    </source>
</evidence>
<organism evidence="2">
    <name type="scientific">viral metagenome</name>
    <dbReference type="NCBI Taxonomy" id="1070528"/>
    <lineage>
        <taxon>unclassified sequences</taxon>
        <taxon>metagenomes</taxon>
        <taxon>organismal metagenomes</taxon>
    </lineage>
</organism>
<evidence type="ECO:0000313" key="2">
    <source>
        <dbReference type="EMBL" id="QJH96386.1"/>
    </source>
</evidence>
<name>A0A6M3XFB5_9ZZZZ</name>
<dbReference type="InterPro" id="IPR014710">
    <property type="entry name" value="RmlC-like_jellyroll"/>
</dbReference>
<dbReference type="EMBL" id="MT144649">
    <property type="protein sequence ID" value="QJH96386.1"/>
    <property type="molecule type" value="Genomic_DNA"/>
</dbReference>
<proteinExistence type="predicted"/>
<dbReference type="SUPFAM" id="SSF51182">
    <property type="entry name" value="RmlC-like cupins"/>
    <property type="match status" value="1"/>
</dbReference>
<sequence>MSLIKLIDFPPLGDDRGSLVALESHQSIPFDIKRVYYIFGTQKGVSRGFHAHQQLKQVAVCVTGRCRMVLDNGKQREEVWLDSATKGILIEDMVWREMHDFSEDCVLLVLANEHYNELDYIRDYDCFLNYFVGNEK</sequence>
<gene>
    <name evidence="2" type="ORF">TM448B00717_0009</name>
</gene>
<dbReference type="InterPro" id="IPR011051">
    <property type="entry name" value="RmlC_Cupin_sf"/>
</dbReference>
<protein>
    <recommendedName>
        <fullName evidence="1">Sugar 3,4-ketoisomerase QdtA cupin domain-containing protein</fullName>
    </recommendedName>
</protein>
<dbReference type="AlphaFoldDB" id="A0A6M3XFB5"/>
<accession>A0A6M3XFB5</accession>
<feature type="domain" description="Sugar 3,4-ketoisomerase QdtA cupin" evidence="1">
    <location>
        <begin position="4"/>
        <end position="130"/>
    </location>
</feature>
<dbReference type="Pfam" id="PF05523">
    <property type="entry name" value="FdtA"/>
    <property type="match status" value="1"/>
</dbReference>